<dbReference type="SMART" id="SM00388">
    <property type="entry name" value="HisKA"/>
    <property type="match status" value="1"/>
</dbReference>
<feature type="region of interest" description="Disordered" evidence="13">
    <location>
        <begin position="1"/>
        <end position="62"/>
    </location>
</feature>
<dbReference type="InterPro" id="IPR005467">
    <property type="entry name" value="His_kinase_dom"/>
</dbReference>
<evidence type="ECO:0000256" key="3">
    <source>
        <dbReference type="ARBA" id="ARBA00022553"/>
    </source>
</evidence>
<keyword evidence="2" id="KW-0600">Photoreceptor protein</keyword>
<feature type="compositionally biased region" description="Basic and acidic residues" evidence="13">
    <location>
        <begin position="197"/>
        <end position="214"/>
    </location>
</feature>
<dbReference type="SUPFAM" id="SSF52172">
    <property type="entry name" value="CheY-like"/>
    <property type="match status" value="1"/>
</dbReference>
<feature type="region of interest" description="Disordered" evidence="13">
    <location>
        <begin position="1176"/>
        <end position="1212"/>
    </location>
</feature>
<feature type="region of interest" description="Disordered" evidence="13">
    <location>
        <begin position="1114"/>
        <end position="1148"/>
    </location>
</feature>
<dbReference type="Pfam" id="PF08446">
    <property type="entry name" value="PAS_2"/>
    <property type="match status" value="1"/>
</dbReference>
<feature type="compositionally biased region" description="Basic and acidic residues" evidence="13">
    <location>
        <begin position="1073"/>
        <end position="1083"/>
    </location>
</feature>
<evidence type="ECO:0000313" key="18">
    <source>
        <dbReference type="EMBL" id="KAH6605895.1"/>
    </source>
</evidence>
<evidence type="ECO:0000256" key="12">
    <source>
        <dbReference type="PROSITE-ProRule" id="PRU00169"/>
    </source>
</evidence>
<keyword evidence="9" id="KW-0157">Chromophore</keyword>
<dbReference type="SUPFAM" id="SSF47384">
    <property type="entry name" value="Homodimeric domain of signal transducing histidine kinase"/>
    <property type="match status" value="1"/>
</dbReference>
<dbReference type="PROSITE" id="PS50046">
    <property type="entry name" value="PHYTOCHROME_2"/>
    <property type="match status" value="1"/>
</dbReference>
<feature type="compositionally biased region" description="Polar residues" evidence="13">
    <location>
        <begin position="1176"/>
        <end position="1189"/>
    </location>
</feature>
<dbReference type="SMART" id="SM00387">
    <property type="entry name" value="HATPase_c"/>
    <property type="match status" value="1"/>
</dbReference>
<keyword evidence="3 12" id="KW-0597">Phosphoprotein</keyword>
<feature type="region of interest" description="Disordered" evidence="13">
    <location>
        <begin position="1070"/>
        <end position="1093"/>
    </location>
</feature>
<dbReference type="Gene3D" id="3.30.450.270">
    <property type="match status" value="1"/>
</dbReference>
<dbReference type="Gene3D" id="1.10.287.130">
    <property type="match status" value="1"/>
</dbReference>
<dbReference type="SUPFAM" id="SSF55874">
    <property type="entry name" value="ATPase domain of HSP90 chaperone/DNA topoisomerase II/histidine kinase"/>
    <property type="match status" value="1"/>
</dbReference>
<dbReference type="FunFam" id="3.30.450.270:FF:000002">
    <property type="entry name" value="Sensor histidine kinase/response regulator, putative"/>
    <property type="match status" value="1"/>
</dbReference>
<dbReference type="SUPFAM" id="SSF55781">
    <property type="entry name" value="GAF domain-like"/>
    <property type="match status" value="2"/>
</dbReference>
<feature type="compositionally biased region" description="Basic and acidic residues" evidence="13">
    <location>
        <begin position="1125"/>
        <end position="1135"/>
    </location>
</feature>
<dbReference type="Pfam" id="PF02518">
    <property type="entry name" value="HATPase_c"/>
    <property type="match status" value="1"/>
</dbReference>
<dbReference type="GO" id="GO:0000155">
    <property type="term" value="F:phosphorelay sensor kinase activity"/>
    <property type="evidence" value="ECO:0007669"/>
    <property type="project" value="InterPro"/>
</dbReference>
<evidence type="ECO:0000256" key="4">
    <source>
        <dbReference type="ARBA" id="ARBA00022606"/>
    </source>
</evidence>
<dbReference type="GO" id="GO:0009881">
    <property type="term" value="F:photoreceptor activity"/>
    <property type="evidence" value="ECO:0007669"/>
    <property type="project" value="UniProtKB-KW"/>
</dbReference>
<dbReference type="InterPro" id="IPR013515">
    <property type="entry name" value="Phytochrome_cen-reg"/>
</dbReference>
<evidence type="ECO:0000313" key="19">
    <source>
        <dbReference type="Proteomes" id="UP000827724"/>
    </source>
</evidence>
<feature type="region of interest" description="Disordered" evidence="13">
    <location>
        <begin position="86"/>
        <end position="231"/>
    </location>
</feature>
<keyword evidence="6" id="KW-0547">Nucleotide-binding</keyword>
<evidence type="ECO:0000259" key="15">
    <source>
        <dbReference type="PROSITE" id="PS50109"/>
    </source>
</evidence>
<feature type="region of interest" description="Disordered" evidence="13">
    <location>
        <begin position="392"/>
        <end position="413"/>
    </location>
</feature>
<evidence type="ECO:0000256" key="7">
    <source>
        <dbReference type="ARBA" id="ARBA00022777"/>
    </source>
</evidence>
<dbReference type="Pfam" id="PF01590">
    <property type="entry name" value="GAF"/>
    <property type="match status" value="1"/>
</dbReference>
<feature type="region of interest" description="Disordered" evidence="13">
    <location>
        <begin position="1241"/>
        <end position="1264"/>
    </location>
</feature>
<feature type="compositionally biased region" description="Acidic residues" evidence="13">
    <location>
        <begin position="167"/>
        <end position="196"/>
    </location>
</feature>
<dbReference type="CDD" id="cd00082">
    <property type="entry name" value="HisKA"/>
    <property type="match status" value="1"/>
</dbReference>
<dbReference type="InterPro" id="IPR035965">
    <property type="entry name" value="PAS-like_dom_sf"/>
</dbReference>
<feature type="domain" description="Phytochrome chromophore attachment site" evidence="14">
    <location>
        <begin position="462"/>
        <end position="624"/>
    </location>
</feature>
<dbReference type="GO" id="GO:0005524">
    <property type="term" value="F:ATP binding"/>
    <property type="evidence" value="ECO:0007669"/>
    <property type="project" value="UniProtKB-KW"/>
</dbReference>
<keyword evidence="19" id="KW-1185">Reference proteome</keyword>
<keyword evidence="10" id="KW-0902">Two-component regulatory system</keyword>
<dbReference type="InterPro" id="IPR043150">
    <property type="entry name" value="Phytochrome_PHY_sf"/>
</dbReference>
<feature type="domain" description="Response regulatory" evidence="16">
    <location>
        <begin position="1273"/>
        <end position="1410"/>
    </location>
</feature>
<evidence type="ECO:0000256" key="10">
    <source>
        <dbReference type="ARBA" id="ARBA00023012"/>
    </source>
</evidence>
<accession>A0A9P8QMD0</accession>
<dbReference type="Pfam" id="PF00072">
    <property type="entry name" value="Response_reg"/>
    <property type="match status" value="1"/>
</dbReference>
<dbReference type="PROSITE" id="PS50112">
    <property type="entry name" value="PAS"/>
    <property type="match status" value="1"/>
</dbReference>
<dbReference type="SMART" id="SM00448">
    <property type="entry name" value="REC"/>
    <property type="match status" value="1"/>
</dbReference>
<dbReference type="InterPro" id="IPR001294">
    <property type="entry name" value="Phytochrome"/>
</dbReference>
<dbReference type="Gene3D" id="3.30.565.10">
    <property type="entry name" value="Histidine kinase-like ATPase, C-terminal domain"/>
    <property type="match status" value="1"/>
</dbReference>
<dbReference type="InterPro" id="IPR016132">
    <property type="entry name" value="Phyto_chromo_attachment"/>
</dbReference>
<dbReference type="InterPro" id="IPR011006">
    <property type="entry name" value="CheY-like_superfamily"/>
</dbReference>
<organism evidence="18 19">
    <name type="scientific">Trichoderma cornu-damae</name>
    <dbReference type="NCBI Taxonomy" id="654480"/>
    <lineage>
        <taxon>Eukaryota</taxon>
        <taxon>Fungi</taxon>
        <taxon>Dikarya</taxon>
        <taxon>Ascomycota</taxon>
        <taxon>Pezizomycotina</taxon>
        <taxon>Sordariomycetes</taxon>
        <taxon>Hypocreomycetidae</taxon>
        <taxon>Hypocreales</taxon>
        <taxon>Hypocreaceae</taxon>
        <taxon>Trichoderma</taxon>
    </lineage>
</organism>
<keyword evidence="7" id="KW-0418">Kinase</keyword>
<evidence type="ECO:0000256" key="13">
    <source>
        <dbReference type="SAM" id="MobiDB-lite"/>
    </source>
</evidence>
<keyword evidence="4" id="KW-0716">Sensory transduction</keyword>
<evidence type="ECO:0000256" key="9">
    <source>
        <dbReference type="ARBA" id="ARBA00022991"/>
    </source>
</evidence>
<evidence type="ECO:0000256" key="2">
    <source>
        <dbReference type="ARBA" id="ARBA00022543"/>
    </source>
</evidence>
<comment type="subunit">
    <text evidence="1">Homodimer.</text>
</comment>
<feature type="compositionally biased region" description="Basic and acidic residues" evidence="13">
    <location>
        <begin position="392"/>
        <end position="401"/>
    </location>
</feature>
<feature type="compositionally biased region" description="Polar residues" evidence="13">
    <location>
        <begin position="404"/>
        <end position="413"/>
    </location>
</feature>
<gene>
    <name evidence="18" type="ORF">Trco_005048</name>
</gene>
<dbReference type="OrthoDB" id="2015534at2759"/>
<sequence>MDSSRQDESEGAPKEFISAGCHLETADGGDDDQMPISPWSAKSDLQLGYPSPHSTSDLAGADRVFPIRSVVRVDPISDEDLFPHLAETENQGPGIPVHLLSSTSRADSWTDARKPGFAPTSPTSPPPSSDRAAQIRKKRAMSGPYSSLQADAVRHSSSTPLNLDLPISEEEEEEDDDDDDEEEEEKEEEEDNDDDNDGKSVELGDYKDSEHDHPSVPADVSVSPEGQAPGDAPRIAARFTHFVTGEGHAVITGRDGVFQRCEEEPIHIPGAIQSFGVLLAMREEDDGQFDVRYVSENCQKLLGYRPQQLFRLKSFLDILTEEHQDILLDHIDFIRDEDSDPAANGPEVFSISIRARKKKKSAKLWCAMHINPAHPDLIICEFERDDDREFPLRPLDEEKGEPTPTDTLDGNPTLEQIEDSTEILSKPLRILRTARKRRGDQGAMQMFDIMSQVQEQLSSAPNLDIFLKVLIGIVKELTGFHRVMIYQFDSSWNGKVVAELVDASKTADLYKGLHFPASDIPAQARELYKLNKVRLLYDRDLESARIVCRTEEDLEVPLDMSHAYLRAMSPIHRKYLANMAVRSSMSISLNAFNQLWGLMACHSYGSRGMRVSFPIRKMCRLVGDTASRNIERLSYASRLQARKLINTAPTDRNPTGYIIASSDDLLRLFDADFGLLSIQGETKILGVIEQSQEALAMLEYLRMRRLTSVVASRDIREDFPDLQYPLGFQVIAGLLYVPLSVGGRDFIVFLRKGRVKEVRWAGNPYEKTLRQGTEAYLEPRASFKMWNELVVGKCREWVEEQVETAAVLCLVYGKFIEVWREKEAALQSTRLTRLLLANSAHEVRTPLNAIINYLEVALEGSLDQETRDNLVKSHSASKSLIYVINDLLDLTKTEEGQHLTVQETFELPACVDEATDPFRIDAERKGIDYQVTQHPGLPRFVRGDGRRVRQAITNITANAIAHTTAGYVNVDVFVVSEVREDRQVVVEIVVEDSGSGMSPPQMDALFRDLEQVSTEESGLQPPPEEGETAREIKTLGLGLAVVARIIRNAGGQLRLKSKGEEGSRFVIQLPFRLPEESPDREGDGSPNGPISHNQEVSAAKSLPLAQQSEMLLVDHSKSSASDSASMERRSIESHRCGAGRDGSQGGDAHRLIDAIKTPVSLNHKDPECFPPMARLSNASNKPTSASFSVPMNEPPSHKPPSNPPDGDLGTAKVRDSMMPIRAIKVPDEYIDMPSLSRRDVRAGSIPEADTDATETKRRPSVVSSAAADSSTLRVLVAEDDPINMKILKKRLERAGNRIQHAVNGEDCAAIFSDNSSAFDVVLMDMQQCAQFKMPIVDGLASAKLIRAMETSSEHKGHSPLASVCGRIPIFAVSASLVEELRDTYIKAGFDGWILKPIDFKRLAMLLRGIHDGETRKSCIYVPGEWERGGWFS</sequence>
<dbReference type="GO" id="GO:0009584">
    <property type="term" value="P:detection of visible light"/>
    <property type="evidence" value="ECO:0007669"/>
    <property type="project" value="InterPro"/>
</dbReference>
<dbReference type="InterPro" id="IPR003018">
    <property type="entry name" value="GAF"/>
</dbReference>
<dbReference type="Pfam" id="PF00360">
    <property type="entry name" value="PHY"/>
    <property type="match status" value="1"/>
</dbReference>
<dbReference type="CDD" id="cd17546">
    <property type="entry name" value="REC_hyHK_CKI1_RcsC-like"/>
    <property type="match status" value="1"/>
</dbReference>
<feature type="modified residue" description="4-aspartylphosphate" evidence="12">
    <location>
        <position position="1324"/>
    </location>
</feature>
<dbReference type="InterPro" id="IPR029016">
    <property type="entry name" value="GAF-like_dom_sf"/>
</dbReference>
<evidence type="ECO:0000259" key="16">
    <source>
        <dbReference type="PROSITE" id="PS50110"/>
    </source>
</evidence>
<dbReference type="InterPro" id="IPR003661">
    <property type="entry name" value="HisK_dim/P_dom"/>
</dbReference>
<feature type="compositionally biased region" description="Polar residues" evidence="13">
    <location>
        <begin position="144"/>
        <end position="161"/>
    </location>
</feature>
<dbReference type="Proteomes" id="UP000827724">
    <property type="component" value="Unassembled WGS sequence"/>
</dbReference>
<dbReference type="EMBL" id="JAIWOZ010000004">
    <property type="protein sequence ID" value="KAH6605895.1"/>
    <property type="molecule type" value="Genomic_DNA"/>
</dbReference>
<evidence type="ECO:0000259" key="17">
    <source>
        <dbReference type="PROSITE" id="PS50112"/>
    </source>
</evidence>
<dbReference type="Gene3D" id="3.30.450.40">
    <property type="match status" value="1"/>
</dbReference>
<dbReference type="PANTHER" id="PTHR43065:SF10">
    <property type="entry name" value="PEROXIDE STRESS-ACTIVATED HISTIDINE KINASE MAK3"/>
    <property type="match status" value="1"/>
</dbReference>
<keyword evidence="8" id="KW-0067">ATP-binding</keyword>
<keyword evidence="11" id="KW-0675">Receptor</keyword>
<evidence type="ECO:0000256" key="1">
    <source>
        <dbReference type="ARBA" id="ARBA00011738"/>
    </source>
</evidence>
<evidence type="ECO:0000256" key="6">
    <source>
        <dbReference type="ARBA" id="ARBA00022741"/>
    </source>
</evidence>
<evidence type="ECO:0000259" key="14">
    <source>
        <dbReference type="PROSITE" id="PS50046"/>
    </source>
</evidence>
<reference evidence="18" key="1">
    <citation type="submission" date="2021-08" db="EMBL/GenBank/DDBJ databases">
        <title>Chromosome-Level Trichoderma cornu-damae using Hi-C Data.</title>
        <authorList>
            <person name="Kim C.S."/>
        </authorList>
    </citation>
    <scope>NUCLEOTIDE SEQUENCE</scope>
    <source>
        <strain evidence="18">KA19-0412C</strain>
    </source>
</reference>
<evidence type="ECO:0000256" key="11">
    <source>
        <dbReference type="ARBA" id="ARBA00023170"/>
    </source>
</evidence>
<dbReference type="InterPro" id="IPR000014">
    <property type="entry name" value="PAS"/>
</dbReference>
<dbReference type="InterPro" id="IPR003594">
    <property type="entry name" value="HATPase_dom"/>
</dbReference>
<dbReference type="PROSITE" id="PS50109">
    <property type="entry name" value="HIS_KIN"/>
    <property type="match status" value="1"/>
</dbReference>
<feature type="compositionally biased region" description="Basic and acidic residues" evidence="13">
    <location>
        <begin position="1"/>
        <end position="13"/>
    </location>
</feature>
<dbReference type="Gene3D" id="3.30.450.20">
    <property type="entry name" value="PAS domain"/>
    <property type="match status" value="1"/>
</dbReference>
<comment type="caution">
    <text evidence="18">The sequence shown here is derived from an EMBL/GenBank/DDBJ whole genome shotgun (WGS) entry which is preliminary data.</text>
</comment>
<dbReference type="InterPro" id="IPR036890">
    <property type="entry name" value="HATPase_C_sf"/>
</dbReference>
<protein>
    <submittedName>
        <fullName evidence="18">Uncharacterized protein</fullName>
    </submittedName>
</protein>
<dbReference type="InterPro" id="IPR001789">
    <property type="entry name" value="Sig_transdc_resp-reg_receiver"/>
</dbReference>
<proteinExistence type="predicted"/>
<dbReference type="InterPro" id="IPR036097">
    <property type="entry name" value="HisK_dim/P_sf"/>
</dbReference>
<feature type="domain" description="Histidine kinase" evidence="15">
    <location>
        <begin position="838"/>
        <end position="1073"/>
    </location>
</feature>
<dbReference type="FunFam" id="1.10.287.130:FF:000048">
    <property type="entry name" value="Sensor histidine kinase/response regulator"/>
    <property type="match status" value="1"/>
</dbReference>
<dbReference type="InterPro" id="IPR013654">
    <property type="entry name" value="PAS_2"/>
</dbReference>
<dbReference type="PROSITE" id="PS50110">
    <property type="entry name" value="RESPONSE_REGULATORY"/>
    <property type="match status" value="1"/>
</dbReference>
<dbReference type="GO" id="GO:0006355">
    <property type="term" value="P:regulation of DNA-templated transcription"/>
    <property type="evidence" value="ECO:0007669"/>
    <property type="project" value="InterPro"/>
</dbReference>
<dbReference type="Gene3D" id="3.40.50.2300">
    <property type="match status" value="1"/>
</dbReference>
<name>A0A9P8QMD0_9HYPO</name>
<dbReference type="SUPFAM" id="SSF55785">
    <property type="entry name" value="PYP-like sensor domain (PAS domain)"/>
    <property type="match status" value="1"/>
</dbReference>
<evidence type="ECO:0000256" key="5">
    <source>
        <dbReference type="ARBA" id="ARBA00022679"/>
    </source>
</evidence>
<feature type="domain" description="PAS" evidence="17">
    <location>
        <begin position="284"/>
        <end position="338"/>
    </location>
</feature>
<dbReference type="Pfam" id="PF00512">
    <property type="entry name" value="HisKA"/>
    <property type="match status" value="1"/>
</dbReference>
<dbReference type="PANTHER" id="PTHR43065">
    <property type="entry name" value="SENSOR HISTIDINE KINASE"/>
    <property type="match status" value="1"/>
</dbReference>
<evidence type="ECO:0000256" key="8">
    <source>
        <dbReference type="ARBA" id="ARBA00022840"/>
    </source>
</evidence>
<dbReference type="PRINTS" id="PR01033">
    <property type="entry name" value="PHYTOCHROME"/>
</dbReference>
<keyword evidence="5" id="KW-0808">Transferase</keyword>